<proteinExistence type="predicted"/>
<feature type="domain" description="DUF6879" evidence="2">
    <location>
        <begin position="79"/>
        <end position="242"/>
    </location>
</feature>
<organism evidence="3 4">
    <name type="scientific">Streptomyces fodineus</name>
    <dbReference type="NCBI Taxonomy" id="1904616"/>
    <lineage>
        <taxon>Bacteria</taxon>
        <taxon>Bacillati</taxon>
        <taxon>Actinomycetota</taxon>
        <taxon>Actinomycetes</taxon>
        <taxon>Kitasatosporales</taxon>
        <taxon>Streptomycetaceae</taxon>
        <taxon>Streptomyces</taxon>
    </lineage>
</organism>
<dbReference type="EMBL" id="CP017248">
    <property type="protein sequence ID" value="AOR31045.1"/>
    <property type="molecule type" value="Genomic_DNA"/>
</dbReference>
<evidence type="ECO:0000259" key="2">
    <source>
        <dbReference type="Pfam" id="PF21806"/>
    </source>
</evidence>
<gene>
    <name evidence="3" type="ORF">BFF78_08325</name>
</gene>
<accession>A0A1D7Y620</accession>
<sequence>MARRLRFNGTGSGEGGCPAVHEDLDSGEVIVQGRPITDRDDLRQLQYFDAEREVAVVVPRNTLVDFGPRDETPRIIGLDAFGKLFENFRHTARRIESRRRYASDEADETYAQFVRGEQPAWDMDTAWCRTIRHQVAQGARIERVRIVDRPATVGQRYLLAYAEKNSALGEKIHNLWRGDAERLHLPQADFWVFDSRLVARLIFDEADNLTGAELITEPAAVNRYLQAWDAAWHYAVPYEQFAAVVAAEE</sequence>
<reference evidence="4" key="1">
    <citation type="submission" date="2016-09" db="EMBL/GenBank/DDBJ databases">
        <title>Streptomyces puniciscabiei strain:TW1S1 Genome sequencing and assembly.</title>
        <authorList>
            <person name="Kim M.-K."/>
            <person name="Kim S.B."/>
        </authorList>
    </citation>
    <scope>NUCLEOTIDE SEQUENCE [LARGE SCALE GENOMIC DNA]</scope>
    <source>
        <strain evidence="4">TW1S1</strain>
    </source>
</reference>
<evidence type="ECO:0000313" key="3">
    <source>
        <dbReference type="EMBL" id="AOR31045.1"/>
    </source>
</evidence>
<protein>
    <recommendedName>
        <fullName evidence="2">DUF6879 domain-containing protein</fullName>
    </recommendedName>
</protein>
<dbReference type="Pfam" id="PF21806">
    <property type="entry name" value="DUF6879"/>
    <property type="match status" value="1"/>
</dbReference>
<dbReference type="KEGG" id="spun:BFF78_08325"/>
<evidence type="ECO:0000313" key="4">
    <source>
        <dbReference type="Proteomes" id="UP000094960"/>
    </source>
</evidence>
<feature type="region of interest" description="Disordered" evidence="1">
    <location>
        <begin position="1"/>
        <end position="20"/>
    </location>
</feature>
<dbReference type="InterPro" id="IPR049244">
    <property type="entry name" value="DUF6879"/>
</dbReference>
<dbReference type="RefSeq" id="WP_069777693.1">
    <property type="nucleotide sequence ID" value="NZ_CP017248.1"/>
</dbReference>
<keyword evidence="4" id="KW-1185">Reference proteome</keyword>
<name>A0A1D7Y620_9ACTN</name>
<dbReference type="Proteomes" id="UP000094960">
    <property type="component" value="Chromosome"/>
</dbReference>
<evidence type="ECO:0000256" key="1">
    <source>
        <dbReference type="SAM" id="MobiDB-lite"/>
    </source>
</evidence>
<dbReference type="AlphaFoldDB" id="A0A1D7Y620"/>